<keyword evidence="1" id="KW-0732">Signal</keyword>
<dbReference type="RefSeq" id="WP_343861518.1">
    <property type="nucleotide sequence ID" value="NZ_BAAAFD010000010.1"/>
</dbReference>
<comment type="caution">
    <text evidence="2">The sequence shown here is derived from an EMBL/GenBank/DDBJ whole genome shotgun (WGS) entry which is preliminary data.</text>
</comment>
<proteinExistence type="predicted"/>
<dbReference type="Pfam" id="PF12570">
    <property type="entry name" value="DUF3750"/>
    <property type="match status" value="1"/>
</dbReference>
<sequence>MRLLALIVITTIFLSACSNNNWRNSSREPAGIAVDPTKFKDAVIEVYAADAFSWRGWFAVHSWLAVKPQDAAQYTVYEVVGWRVKRGLPALREYSTDTPDTYWYGAKPEKVLSISGDKANQLIPKITAVISRYPWSNEYRVFPGPNSNTFPAWVGLQVPELELNLPFRAIGSGYANADKNKEPDISAQANID</sequence>
<reference evidence="2 3" key="1">
    <citation type="journal article" date="2019" name="Int. J. Syst. Evol. Microbiol.">
        <title>The Global Catalogue of Microorganisms (GCM) 10K type strain sequencing project: providing services to taxonomists for standard genome sequencing and annotation.</title>
        <authorList>
            <consortium name="The Broad Institute Genomics Platform"/>
            <consortium name="The Broad Institute Genome Sequencing Center for Infectious Disease"/>
            <person name="Wu L."/>
            <person name="Ma J."/>
        </authorList>
    </citation>
    <scope>NUCLEOTIDE SEQUENCE [LARGE SCALE GENOMIC DNA]</scope>
    <source>
        <strain evidence="2 3">JCM 15896</strain>
    </source>
</reference>
<evidence type="ECO:0000313" key="3">
    <source>
        <dbReference type="Proteomes" id="UP001500359"/>
    </source>
</evidence>
<protein>
    <submittedName>
        <fullName evidence="2">DUF3750 domain-containing protein</fullName>
    </submittedName>
</protein>
<keyword evidence="3" id="KW-1185">Reference proteome</keyword>
<gene>
    <name evidence="2" type="ORF">GCM10009114_30580</name>
</gene>
<evidence type="ECO:0000313" key="2">
    <source>
        <dbReference type="EMBL" id="GAA0858966.1"/>
    </source>
</evidence>
<dbReference type="PROSITE" id="PS51257">
    <property type="entry name" value="PROKAR_LIPOPROTEIN"/>
    <property type="match status" value="1"/>
</dbReference>
<name>A0ABN1LQC1_9ALTE</name>
<dbReference type="EMBL" id="BAAAFD010000010">
    <property type="protein sequence ID" value="GAA0858966.1"/>
    <property type="molecule type" value="Genomic_DNA"/>
</dbReference>
<feature type="signal peptide" evidence="1">
    <location>
        <begin position="1"/>
        <end position="18"/>
    </location>
</feature>
<dbReference type="Proteomes" id="UP001500359">
    <property type="component" value="Unassembled WGS sequence"/>
</dbReference>
<accession>A0ABN1LQC1</accession>
<evidence type="ECO:0000256" key="1">
    <source>
        <dbReference type="SAM" id="SignalP"/>
    </source>
</evidence>
<organism evidence="2 3">
    <name type="scientific">Aliiglaciecola litoralis</name>
    <dbReference type="NCBI Taxonomy" id="582857"/>
    <lineage>
        <taxon>Bacteria</taxon>
        <taxon>Pseudomonadati</taxon>
        <taxon>Pseudomonadota</taxon>
        <taxon>Gammaproteobacteria</taxon>
        <taxon>Alteromonadales</taxon>
        <taxon>Alteromonadaceae</taxon>
        <taxon>Aliiglaciecola</taxon>
    </lineage>
</organism>
<dbReference type="InterPro" id="IPR022224">
    <property type="entry name" value="DUF3750"/>
</dbReference>
<feature type="chain" id="PRO_5047081916" evidence="1">
    <location>
        <begin position="19"/>
        <end position="192"/>
    </location>
</feature>